<dbReference type="InterPro" id="IPR000873">
    <property type="entry name" value="AMP-dep_synth/lig_dom"/>
</dbReference>
<dbReference type="PANTHER" id="PTHR45527:SF1">
    <property type="entry name" value="FATTY ACID SYNTHASE"/>
    <property type="match status" value="1"/>
</dbReference>
<evidence type="ECO:0000259" key="6">
    <source>
        <dbReference type="PROSITE" id="PS50075"/>
    </source>
</evidence>
<evidence type="ECO:0000256" key="1">
    <source>
        <dbReference type="ARBA" id="ARBA00001957"/>
    </source>
</evidence>
<dbReference type="InterPro" id="IPR010071">
    <property type="entry name" value="AA_adenyl_dom"/>
</dbReference>
<dbReference type="CDD" id="cd19531">
    <property type="entry name" value="LCL_NRPS-like"/>
    <property type="match status" value="1"/>
</dbReference>
<dbReference type="Pfam" id="PF13193">
    <property type="entry name" value="AMP-binding_C"/>
    <property type="match status" value="1"/>
</dbReference>
<evidence type="ECO:0000256" key="5">
    <source>
        <dbReference type="SAM" id="Phobius"/>
    </source>
</evidence>
<dbReference type="Pfam" id="PF00550">
    <property type="entry name" value="PP-binding"/>
    <property type="match status" value="1"/>
</dbReference>
<dbReference type="CDD" id="cd05930">
    <property type="entry name" value="A_NRPS"/>
    <property type="match status" value="2"/>
</dbReference>
<dbReference type="InterPro" id="IPR025110">
    <property type="entry name" value="AMP-bd_C"/>
</dbReference>
<dbReference type="PANTHER" id="PTHR45527">
    <property type="entry name" value="NONRIBOSOMAL PEPTIDE SYNTHETASE"/>
    <property type="match status" value="1"/>
</dbReference>
<dbReference type="Gene3D" id="3.30.559.10">
    <property type="entry name" value="Chloramphenicol acetyltransferase-like domain"/>
    <property type="match status" value="1"/>
</dbReference>
<keyword evidence="3" id="KW-0597">Phosphoprotein</keyword>
<dbReference type="SMR" id="A0A0H2V9S6"/>
<dbReference type="GO" id="GO:0005737">
    <property type="term" value="C:cytoplasm"/>
    <property type="evidence" value="ECO:0007669"/>
    <property type="project" value="TreeGrafter"/>
</dbReference>
<keyword evidence="4" id="KW-0436">Ligase</keyword>
<evidence type="ECO:0000256" key="4">
    <source>
        <dbReference type="ARBA" id="ARBA00022598"/>
    </source>
</evidence>
<organism evidence="7 8">
    <name type="scientific">Escherichia coli O6:H1 (strain CFT073 / ATCC 700928 / UPEC)</name>
    <dbReference type="NCBI Taxonomy" id="199310"/>
    <lineage>
        <taxon>Bacteria</taxon>
        <taxon>Pseudomonadati</taxon>
        <taxon>Pseudomonadota</taxon>
        <taxon>Gammaproteobacteria</taxon>
        <taxon>Enterobacterales</taxon>
        <taxon>Enterobacteriaceae</taxon>
        <taxon>Escherichia</taxon>
    </lineage>
</organism>
<dbReference type="InterPro" id="IPR036736">
    <property type="entry name" value="ACP-like_sf"/>
</dbReference>
<keyword evidence="5" id="KW-1133">Transmembrane helix</keyword>
<dbReference type="Pfam" id="PF00501">
    <property type="entry name" value="AMP-binding"/>
    <property type="match status" value="2"/>
</dbReference>
<dbReference type="FunFam" id="3.40.50.980:FF:000002">
    <property type="entry name" value="Enterobactin synthetase component F"/>
    <property type="match status" value="1"/>
</dbReference>
<protein>
    <recommendedName>
        <fullName evidence="6">Carrier domain-containing protein</fullName>
    </recommendedName>
</protein>
<dbReference type="SUPFAM" id="SSF47336">
    <property type="entry name" value="ACP-like"/>
    <property type="match status" value="1"/>
</dbReference>
<evidence type="ECO:0000313" key="8">
    <source>
        <dbReference type="Proteomes" id="UP000001410"/>
    </source>
</evidence>
<dbReference type="Gene3D" id="3.30.300.30">
    <property type="match status" value="2"/>
</dbReference>
<gene>
    <name evidence="7" type="ordered locus">c2461</name>
</gene>
<name>A0A0H2V9S6_ECOL6</name>
<accession>A0A0H2V9S6</accession>
<dbReference type="GO" id="GO:0031177">
    <property type="term" value="F:phosphopantetheine binding"/>
    <property type="evidence" value="ECO:0007669"/>
    <property type="project" value="InterPro"/>
</dbReference>
<dbReference type="PROSITE" id="PS50075">
    <property type="entry name" value="CARRIER"/>
    <property type="match status" value="1"/>
</dbReference>
<keyword evidence="5" id="KW-0812">Transmembrane</keyword>
<dbReference type="PROSITE" id="PS00455">
    <property type="entry name" value="AMP_BINDING"/>
    <property type="match status" value="2"/>
</dbReference>
<feature type="domain" description="Carrier" evidence="6">
    <location>
        <begin position="1494"/>
        <end position="1569"/>
    </location>
</feature>
<dbReference type="InterPro" id="IPR023213">
    <property type="entry name" value="CAT-like_dom_sf"/>
</dbReference>
<proteinExistence type="predicted"/>
<dbReference type="Pfam" id="PF00668">
    <property type="entry name" value="Condensation"/>
    <property type="match status" value="1"/>
</dbReference>
<comment type="cofactor">
    <cofactor evidence="1">
        <name>pantetheine 4'-phosphate</name>
        <dbReference type="ChEBI" id="CHEBI:47942"/>
    </cofactor>
</comment>
<dbReference type="SMART" id="SM00823">
    <property type="entry name" value="PKS_PP"/>
    <property type="match status" value="1"/>
</dbReference>
<dbReference type="InterPro" id="IPR045851">
    <property type="entry name" value="AMP-bd_C_sf"/>
</dbReference>
<dbReference type="FunFam" id="3.40.50.980:FF:000001">
    <property type="entry name" value="Non-ribosomal peptide synthetase"/>
    <property type="match status" value="1"/>
</dbReference>
<dbReference type="Gene3D" id="2.30.38.10">
    <property type="entry name" value="Luciferase, Domain 3"/>
    <property type="match status" value="1"/>
</dbReference>
<dbReference type="NCBIfam" id="NF003417">
    <property type="entry name" value="PRK04813.1"/>
    <property type="match status" value="2"/>
</dbReference>
<dbReference type="Gene3D" id="3.40.50.12780">
    <property type="entry name" value="N-terminal domain of ligase-like"/>
    <property type="match status" value="1"/>
</dbReference>
<dbReference type="SUPFAM" id="SSF52777">
    <property type="entry name" value="CoA-dependent acyltransferases"/>
    <property type="match status" value="2"/>
</dbReference>
<dbReference type="Gene3D" id="3.30.559.30">
    <property type="entry name" value="Nonribosomal peptide synthetase, condensation domain"/>
    <property type="match status" value="1"/>
</dbReference>
<dbReference type="InterPro" id="IPR001242">
    <property type="entry name" value="Condensation_dom"/>
</dbReference>
<dbReference type="KEGG" id="ecc:c2461"/>
<reference evidence="7 8" key="1">
    <citation type="journal article" date="2002" name="Proc. Natl. Acad. Sci. U.S.A.">
        <title>Extensive mosaic structure revealed by the complete genome sequence of uropathogenic Escherichia coli.</title>
        <authorList>
            <person name="Welch R.A."/>
            <person name="Burland V."/>
            <person name="Plunkett G.III."/>
            <person name="Redford P."/>
            <person name="Roesch P."/>
            <person name="Rasko D."/>
            <person name="Buckles E.L."/>
            <person name="Liou S.R."/>
            <person name="Boutin A."/>
            <person name="Hackett J."/>
            <person name="Stroud D."/>
            <person name="Mayhew G.F."/>
            <person name="Rose D.J."/>
            <person name="Zhou S."/>
            <person name="Schwartz D.C."/>
            <person name="Perna N.T."/>
            <person name="Mobley H.L."/>
            <person name="Donnenberg M.S."/>
            <person name="Blattner F.R."/>
        </authorList>
    </citation>
    <scope>NUCLEOTIDE SEQUENCE [LARGE SCALE GENOMIC DNA]</scope>
    <source>
        <strain evidence="8">CFT073 / ATCC 700928 / UPEC</strain>
    </source>
</reference>
<dbReference type="GO" id="GO:0016877">
    <property type="term" value="F:ligase activity, forming carbon-sulfur bonds"/>
    <property type="evidence" value="ECO:0007669"/>
    <property type="project" value="UniProtKB-ARBA"/>
</dbReference>
<dbReference type="Gene3D" id="3.40.50.980">
    <property type="match status" value="2"/>
</dbReference>
<evidence type="ECO:0000313" key="7">
    <source>
        <dbReference type="EMBL" id="AAN80920.1"/>
    </source>
</evidence>
<dbReference type="InterPro" id="IPR042099">
    <property type="entry name" value="ANL_N_sf"/>
</dbReference>
<dbReference type="SUPFAM" id="SSF56801">
    <property type="entry name" value="Acetyl-CoA synthetase-like"/>
    <property type="match status" value="2"/>
</dbReference>
<evidence type="ECO:0000256" key="3">
    <source>
        <dbReference type="ARBA" id="ARBA00022553"/>
    </source>
</evidence>
<evidence type="ECO:0000256" key="2">
    <source>
        <dbReference type="ARBA" id="ARBA00022450"/>
    </source>
</evidence>
<dbReference type="EMBL" id="AE014075">
    <property type="protein sequence ID" value="AAN80920.1"/>
    <property type="molecule type" value="Genomic_DNA"/>
</dbReference>
<dbReference type="NCBIfam" id="TIGR01733">
    <property type="entry name" value="AA-adenyl-dom"/>
    <property type="match status" value="2"/>
</dbReference>
<keyword evidence="2" id="KW-0596">Phosphopantetheine</keyword>
<keyword evidence="5" id="KW-0472">Membrane</keyword>
<feature type="transmembrane region" description="Helical" evidence="5">
    <location>
        <begin position="81"/>
        <end position="102"/>
    </location>
</feature>
<dbReference type="STRING" id="199310.c2461"/>
<dbReference type="InterPro" id="IPR020845">
    <property type="entry name" value="AMP-binding_CS"/>
</dbReference>
<dbReference type="eggNOG" id="COG1020">
    <property type="taxonomic scope" value="Bacteria"/>
</dbReference>
<dbReference type="InterPro" id="IPR020806">
    <property type="entry name" value="PKS_PP-bd"/>
</dbReference>
<dbReference type="GO" id="GO:0044550">
    <property type="term" value="P:secondary metabolite biosynthetic process"/>
    <property type="evidence" value="ECO:0007669"/>
    <property type="project" value="TreeGrafter"/>
</dbReference>
<sequence>MKARVMEQQGIMRQLPTDDQTIVDYLYRIAGEYGEKAAVLMGDAALSYHDLNARSNQLAHYLRGLGIGEDRVVAIRLPRGMAMLIAIFAIVKAGGAYLPLAYNAPRSRIENILSNSGAVCLIGTDDGDRWPIPRVEIDSAAVSAMPTTDLRYRPHARQLAYIIYTSGSTGVPKGVATEHAALLNRIVWMQNAYPISSQDVLFQKTVYTFDVSVWEMFWWAMYGASVVLLPSGLESDPRTLARLIQRHRVSVVHFVPSMLNLFVEYLEMKQDPRLTASLRLVFSSGEKLTVHSVARFYQSVAQGDLINLYGPTEAAIDVSHHRCLRGYDYDDIPIGQAIDGCRLYVLDDHGNPVADGEEGELYLAGIGLARGYLNNVALTDRCFTIHPTLRHLGKPERLYKTGDLVWRDGESQQIHYIGRNDFQIKIRGLRVELGEIEAHAMRFPGVQQAVVVADQDDPDNQLIYAFVVSSVPLNLAALMDALSKNLPAYMLPNRLLAMSELPLSDNGKCCRKTLLDLARAYSASRVDLRETPAVRYLPLSSAQSSMWFMQQLAPHTALYNNPTALLLEGELDRTRMDGAIRQLMSRHTLLRAMAETHNGQPVLAVPQCVSSQALLTIVPLPSVSDDNALQAMINQRAAHPMPLTSGTPLCRFELLTLDDDRSVLLIHLHHIISDGWSKGVLLRELQAAYNGESLTPEPLLEYADYMEYQEEWRQSDAYQDAMRYWQNTLAGTLPILDIPTDQPRQKVARYQGAFVAFALSANTCERVLAAARAQRVSLYNYLLTAFVLLLHRNARQQEYIVGMPIAARLTKEQEHMIAPLVNVLPLRLPLDEAASFSELVQTIRGILFAAFRHQRLEFTDIVRAVNVDRSAGHFPIYQCMFQLDNMPLASPTLNGVNVTPLLLDTSASQVDISLSMQHIDGRITGTFEYDAGLYSADRIQHLVAQWRELLDEASSQPTQLVRDLIRFTPREHAWLARHNATEVALPPVDNLLALVLPHCQQRPTQVALRHADDAMTYGELQQATMQMCTWLRAQGVKRGESVALQLPFCFELIIAQLAILSLGASYVPLDGNAPAARNALILAQATPCMLLVAQPLESPHGLTIPWVLVPDWRSLLTEIPNLPVSVAPDALDCDAVVIFTSGTTGQPKGVRLSQRNLVNLTASFISSYQVTHQDVLLPITSVASASFVGEVLPLLAAGGTLVLAQKAQSLDSDALIALLASQRVTILSTTPSLSASLSVLAQSMGSLRLFLCGGEALEYEQIAPLLPHMAVVNGYGLTESGICSTYFPVAKRREQETGALPIGRPIQNTQAYVVDAYNRLVPPGACGELCFSGLGISPGYLDARQDPERFVELPEYPGVRVLKTGDRARWATDGMLFYLGRQDRQVQIRGYRVELGDIESLLKQHPDIADAWVDVRRNAAATPLLVAFYCSVNGVALDAQQLRVWLSLRLPLHMLPLLYVPLSAMPLGVNGKIDPQCLPLVDLRQLEGPGEYVPPATELEQRLAEIWQQLLGLERVGTTTNFFDLGGHSLLLVQMQQYIGQQCGQHVALVDLLRFTTIKRLAEFLLAPDAAQGTTGDQTQLRAAKQRLAFGHTRWAATTDSHH</sequence>
<dbReference type="GO" id="GO:0043041">
    <property type="term" value="P:amino acid activation for nonribosomal peptide biosynthetic process"/>
    <property type="evidence" value="ECO:0007669"/>
    <property type="project" value="TreeGrafter"/>
</dbReference>
<dbReference type="InterPro" id="IPR009081">
    <property type="entry name" value="PP-bd_ACP"/>
</dbReference>
<dbReference type="HOGENOM" id="CLU_000022_0_11_6"/>
<dbReference type="Gene3D" id="1.10.1200.10">
    <property type="entry name" value="ACP-like"/>
    <property type="match status" value="1"/>
</dbReference>
<dbReference type="Proteomes" id="UP000001410">
    <property type="component" value="Chromosome"/>
</dbReference>
<keyword evidence="8" id="KW-1185">Reference proteome</keyword>